<feature type="domain" description="ABC transporter" evidence="8">
    <location>
        <begin position="68"/>
        <end position="320"/>
    </location>
</feature>
<dbReference type="GO" id="GO:0005524">
    <property type="term" value="F:ATP binding"/>
    <property type="evidence" value="ECO:0007669"/>
    <property type="project" value="UniProtKB-KW"/>
</dbReference>
<comment type="subcellular location">
    <subcellularLocation>
        <location evidence="1">Membrane</location>
        <topology evidence="1">Multi-pass membrane protein</topology>
    </subcellularLocation>
</comment>
<dbReference type="AlphaFoldDB" id="A0AAD8V195"/>
<dbReference type="InterPro" id="IPR036640">
    <property type="entry name" value="ABC1_TM_sf"/>
</dbReference>
<dbReference type="EMBL" id="JAHLJV010000080">
    <property type="protein sequence ID" value="KAK1574140.1"/>
    <property type="molecule type" value="Genomic_DNA"/>
</dbReference>
<dbReference type="GO" id="GO:0016020">
    <property type="term" value="C:membrane"/>
    <property type="evidence" value="ECO:0007669"/>
    <property type="project" value="UniProtKB-SubCell"/>
</dbReference>
<dbReference type="SUPFAM" id="SSF52540">
    <property type="entry name" value="P-loop containing nucleoside triphosphate hydrolases"/>
    <property type="match status" value="1"/>
</dbReference>
<dbReference type="SMART" id="SM00382">
    <property type="entry name" value="AAA"/>
    <property type="match status" value="1"/>
</dbReference>
<keyword evidence="6" id="KW-0472">Membrane</keyword>
<feature type="signal peptide" evidence="7">
    <location>
        <begin position="1"/>
        <end position="32"/>
    </location>
</feature>
<gene>
    <name evidence="9" type="ORF">LY79DRAFT_673175</name>
</gene>
<evidence type="ECO:0000256" key="7">
    <source>
        <dbReference type="SAM" id="SignalP"/>
    </source>
</evidence>
<keyword evidence="10" id="KW-1185">Reference proteome</keyword>
<dbReference type="Gene3D" id="3.40.50.300">
    <property type="entry name" value="P-loop containing nucleotide triphosphate hydrolases"/>
    <property type="match status" value="1"/>
</dbReference>
<keyword evidence="9" id="KW-0378">Hydrolase</keyword>
<accession>A0AAD8V195</accession>
<keyword evidence="3" id="KW-0547">Nucleotide-binding</keyword>
<keyword evidence="5" id="KW-1133">Transmembrane helix</keyword>
<evidence type="ECO:0000256" key="2">
    <source>
        <dbReference type="ARBA" id="ARBA00022692"/>
    </source>
</evidence>
<dbReference type="InterPro" id="IPR017871">
    <property type="entry name" value="ABC_transporter-like_CS"/>
</dbReference>
<dbReference type="PANTHER" id="PTHR24221">
    <property type="entry name" value="ATP-BINDING CASSETTE SUB-FAMILY B"/>
    <property type="match status" value="1"/>
</dbReference>
<organism evidence="9 10">
    <name type="scientific">Colletotrichum navitas</name>
    <dbReference type="NCBI Taxonomy" id="681940"/>
    <lineage>
        <taxon>Eukaryota</taxon>
        <taxon>Fungi</taxon>
        <taxon>Dikarya</taxon>
        <taxon>Ascomycota</taxon>
        <taxon>Pezizomycotina</taxon>
        <taxon>Sordariomycetes</taxon>
        <taxon>Hypocreomycetidae</taxon>
        <taxon>Glomerellales</taxon>
        <taxon>Glomerellaceae</taxon>
        <taxon>Colletotrichum</taxon>
        <taxon>Colletotrichum graminicola species complex</taxon>
    </lineage>
</organism>
<reference evidence="9" key="1">
    <citation type="submission" date="2021-06" db="EMBL/GenBank/DDBJ databases">
        <title>Comparative genomics, transcriptomics and evolutionary studies reveal genomic signatures of adaptation to plant cell wall in hemibiotrophic fungi.</title>
        <authorList>
            <consortium name="DOE Joint Genome Institute"/>
            <person name="Baroncelli R."/>
            <person name="Diaz J.F."/>
            <person name="Benocci T."/>
            <person name="Peng M."/>
            <person name="Battaglia E."/>
            <person name="Haridas S."/>
            <person name="Andreopoulos W."/>
            <person name="Labutti K."/>
            <person name="Pangilinan J."/>
            <person name="Floch G.L."/>
            <person name="Makela M.R."/>
            <person name="Henrissat B."/>
            <person name="Grigoriev I.V."/>
            <person name="Crouch J.A."/>
            <person name="De Vries R.P."/>
            <person name="Sukno S.A."/>
            <person name="Thon M.R."/>
        </authorList>
    </citation>
    <scope>NUCLEOTIDE SEQUENCE</scope>
    <source>
        <strain evidence="9">CBS 125086</strain>
    </source>
</reference>
<name>A0AAD8V195_9PEZI</name>
<sequence length="321" mass="34539">MSPSSLQKVANLLLFCIGQATALMAMMPQVSASQAAATRVLYFATLPEPSSPSKGDPGQPASLFPITMRNFDFAYPSQPSRQTLRCVNLGIGNGKCVAIVGPSGCGKSTVMSLLMRLYEPHRLHSTGGMESSQLTYGGVALDQIYGEQFYSHISYVPQTPYLFPATVADNIAYGLAEASPLRHRSNVRRAAREAGIHNLIVSFPRGYDTVIDDGGQGLSGGQSQRVCIARALARRPRLMIMDEPTSALDSLSAEGIRQTITGILAGAEDGGMSIVVATHSREMMHIAQHIIVMEAGRVVDEGTFDELQLRSQVFSTLIHHS</sequence>
<dbReference type="RefSeq" id="XP_060409690.1">
    <property type="nucleotide sequence ID" value="XM_060564134.1"/>
</dbReference>
<dbReference type="GO" id="GO:0016887">
    <property type="term" value="F:ATP hydrolysis activity"/>
    <property type="evidence" value="ECO:0007669"/>
    <property type="project" value="InterPro"/>
</dbReference>
<dbReference type="GeneID" id="85448374"/>
<keyword evidence="4" id="KW-0067">ATP-binding</keyword>
<evidence type="ECO:0000259" key="8">
    <source>
        <dbReference type="PROSITE" id="PS50893"/>
    </source>
</evidence>
<evidence type="ECO:0000313" key="10">
    <source>
        <dbReference type="Proteomes" id="UP001230504"/>
    </source>
</evidence>
<comment type="caution">
    <text evidence="9">The sequence shown here is derived from an EMBL/GenBank/DDBJ whole genome shotgun (WGS) entry which is preliminary data.</text>
</comment>
<dbReference type="PANTHER" id="PTHR24221:SF288">
    <property type="entry name" value="P-LOOP CONTAINING NUCLEOSIDE TRIPHOSPHATE HYDROLASE PROTEIN"/>
    <property type="match status" value="1"/>
</dbReference>
<dbReference type="InterPro" id="IPR039421">
    <property type="entry name" value="Type_1_exporter"/>
</dbReference>
<dbReference type="InterPro" id="IPR027417">
    <property type="entry name" value="P-loop_NTPase"/>
</dbReference>
<dbReference type="GO" id="GO:0042626">
    <property type="term" value="F:ATPase-coupled transmembrane transporter activity"/>
    <property type="evidence" value="ECO:0007669"/>
    <property type="project" value="TreeGrafter"/>
</dbReference>
<dbReference type="Proteomes" id="UP001230504">
    <property type="component" value="Unassembled WGS sequence"/>
</dbReference>
<keyword evidence="2" id="KW-0812">Transmembrane</keyword>
<protein>
    <submittedName>
        <fullName evidence="9">P-loop containing nucleoside triphosphate hydrolase protein</fullName>
    </submittedName>
</protein>
<dbReference type="Gene3D" id="1.20.1560.10">
    <property type="entry name" value="ABC transporter type 1, transmembrane domain"/>
    <property type="match status" value="1"/>
</dbReference>
<evidence type="ECO:0000256" key="3">
    <source>
        <dbReference type="ARBA" id="ARBA00022741"/>
    </source>
</evidence>
<evidence type="ECO:0000256" key="4">
    <source>
        <dbReference type="ARBA" id="ARBA00022840"/>
    </source>
</evidence>
<keyword evidence="7" id="KW-0732">Signal</keyword>
<dbReference type="InterPro" id="IPR003439">
    <property type="entry name" value="ABC_transporter-like_ATP-bd"/>
</dbReference>
<dbReference type="Pfam" id="PF00005">
    <property type="entry name" value="ABC_tran"/>
    <property type="match status" value="1"/>
</dbReference>
<evidence type="ECO:0000313" key="9">
    <source>
        <dbReference type="EMBL" id="KAK1574140.1"/>
    </source>
</evidence>
<evidence type="ECO:0000256" key="5">
    <source>
        <dbReference type="ARBA" id="ARBA00022989"/>
    </source>
</evidence>
<evidence type="ECO:0000256" key="1">
    <source>
        <dbReference type="ARBA" id="ARBA00004141"/>
    </source>
</evidence>
<proteinExistence type="predicted"/>
<dbReference type="PROSITE" id="PS00211">
    <property type="entry name" value="ABC_TRANSPORTER_1"/>
    <property type="match status" value="1"/>
</dbReference>
<feature type="chain" id="PRO_5041904474" evidence="7">
    <location>
        <begin position="33"/>
        <end position="321"/>
    </location>
</feature>
<dbReference type="PROSITE" id="PS50893">
    <property type="entry name" value="ABC_TRANSPORTER_2"/>
    <property type="match status" value="1"/>
</dbReference>
<dbReference type="InterPro" id="IPR003593">
    <property type="entry name" value="AAA+_ATPase"/>
</dbReference>
<evidence type="ECO:0000256" key="6">
    <source>
        <dbReference type="ARBA" id="ARBA00023136"/>
    </source>
</evidence>